<dbReference type="Proteomes" id="UP000824540">
    <property type="component" value="Unassembled WGS sequence"/>
</dbReference>
<evidence type="ECO:0000256" key="1">
    <source>
        <dbReference type="SAM" id="MobiDB-lite"/>
    </source>
</evidence>
<dbReference type="AlphaFoldDB" id="A0A8T2N014"/>
<proteinExistence type="predicted"/>
<evidence type="ECO:0000313" key="2">
    <source>
        <dbReference type="EMBL" id="KAG9333494.1"/>
    </source>
</evidence>
<reference evidence="2" key="1">
    <citation type="thesis" date="2021" institute="BYU ScholarsArchive" country="Provo, UT, USA">
        <title>Applications of and Algorithms for Genome Assembly and Genomic Analyses with an Emphasis on Marine Teleosts.</title>
        <authorList>
            <person name="Pickett B.D."/>
        </authorList>
    </citation>
    <scope>NUCLEOTIDE SEQUENCE</scope>
    <source>
        <strain evidence="2">HI-2016</strain>
    </source>
</reference>
<feature type="compositionally biased region" description="Basic and acidic residues" evidence="1">
    <location>
        <begin position="63"/>
        <end position="73"/>
    </location>
</feature>
<evidence type="ECO:0000313" key="3">
    <source>
        <dbReference type="Proteomes" id="UP000824540"/>
    </source>
</evidence>
<feature type="region of interest" description="Disordered" evidence="1">
    <location>
        <begin position="135"/>
        <end position="161"/>
    </location>
</feature>
<sequence length="185" mass="20418">MPWVPALLFRWKGVNVLVRLKYICALSITSIITSLKYNHERKLQQHKTAQLKREEKKCCNADLTEIRPSERKQGMSGLARGRASPNAGPNRASRPRIHPPHQAFLRAEGVGPTCRIWGSISEMQVTQEGPVWLPAESPAGAPHRSRSFPLEGRTSRKSSGGSSCICASVVAAQFQQRVATLSPLL</sequence>
<comment type="caution">
    <text evidence="2">The sequence shown here is derived from an EMBL/GenBank/DDBJ whole genome shotgun (WGS) entry which is preliminary data.</text>
</comment>
<feature type="region of interest" description="Disordered" evidence="1">
    <location>
        <begin position="63"/>
        <end position="97"/>
    </location>
</feature>
<dbReference type="EMBL" id="JAFBMS010000196">
    <property type="protein sequence ID" value="KAG9333494.1"/>
    <property type="molecule type" value="Genomic_DNA"/>
</dbReference>
<organism evidence="2 3">
    <name type="scientific">Albula glossodonta</name>
    <name type="common">roundjaw bonefish</name>
    <dbReference type="NCBI Taxonomy" id="121402"/>
    <lineage>
        <taxon>Eukaryota</taxon>
        <taxon>Metazoa</taxon>
        <taxon>Chordata</taxon>
        <taxon>Craniata</taxon>
        <taxon>Vertebrata</taxon>
        <taxon>Euteleostomi</taxon>
        <taxon>Actinopterygii</taxon>
        <taxon>Neopterygii</taxon>
        <taxon>Teleostei</taxon>
        <taxon>Albuliformes</taxon>
        <taxon>Albulidae</taxon>
        <taxon>Albula</taxon>
    </lineage>
</organism>
<name>A0A8T2N014_9TELE</name>
<keyword evidence="3" id="KW-1185">Reference proteome</keyword>
<accession>A0A8T2N014</accession>
<gene>
    <name evidence="2" type="ORF">JZ751_011503</name>
</gene>
<protein>
    <submittedName>
        <fullName evidence="2">Uncharacterized protein</fullName>
    </submittedName>
</protein>